<feature type="domain" description="PilZ" evidence="5">
    <location>
        <begin position="129"/>
        <end position="240"/>
    </location>
</feature>
<keyword evidence="1" id="KW-0973">c-di-GMP</keyword>
<proteinExistence type="predicted"/>
<gene>
    <name evidence="7" type="ORF">C3L24_02725</name>
</gene>
<organism evidence="7 8">
    <name type="scientific">Candidatus Sedimenticola endophacoides</name>
    <dbReference type="NCBI Taxonomy" id="2548426"/>
    <lineage>
        <taxon>Bacteria</taxon>
        <taxon>Pseudomonadati</taxon>
        <taxon>Pseudomonadota</taxon>
        <taxon>Gammaproteobacteria</taxon>
        <taxon>Chromatiales</taxon>
        <taxon>Sedimenticolaceae</taxon>
        <taxon>Sedimenticola</taxon>
    </lineage>
</organism>
<evidence type="ECO:0000256" key="1">
    <source>
        <dbReference type="ARBA" id="ARBA00022636"/>
    </source>
</evidence>
<evidence type="ECO:0000256" key="4">
    <source>
        <dbReference type="SAM" id="MobiDB-lite"/>
    </source>
</evidence>
<dbReference type="InterPro" id="IPR009875">
    <property type="entry name" value="PilZ_domain"/>
</dbReference>
<dbReference type="Pfam" id="PF07238">
    <property type="entry name" value="PilZ"/>
    <property type="match status" value="1"/>
</dbReference>
<comment type="caution">
    <text evidence="7">The sequence shown here is derived from an EMBL/GenBank/DDBJ whole genome shotgun (WGS) entry which is preliminary data.</text>
</comment>
<evidence type="ECO:0000256" key="3">
    <source>
        <dbReference type="ARBA" id="ARBA00023143"/>
    </source>
</evidence>
<dbReference type="Gene3D" id="2.40.10.220">
    <property type="entry name" value="predicted glycosyltransferase like domains"/>
    <property type="match status" value="1"/>
</dbReference>
<keyword evidence="3" id="KW-0975">Bacterial flagellum</keyword>
<dbReference type="InterPro" id="IPR012349">
    <property type="entry name" value="Split_barrel_FMN-bd"/>
</dbReference>
<evidence type="ECO:0000259" key="5">
    <source>
        <dbReference type="Pfam" id="PF07238"/>
    </source>
</evidence>
<dbReference type="Proteomes" id="UP000250928">
    <property type="component" value="Unassembled WGS sequence"/>
</dbReference>
<dbReference type="Gene3D" id="2.30.110.10">
    <property type="entry name" value="Electron Transport, Fmn-binding Protein, Chain A"/>
    <property type="match status" value="1"/>
</dbReference>
<evidence type="ECO:0008006" key="9">
    <source>
        <dbReference type="Google" id="ProtNLM"/>
    </source>
</evidence>
<keyword evidence="2" id="KW-0547">Nucleotide-binding</keyword>
<feature type="domain" description="Type III secretion system flagellar brake protein YcgR PilZN" evidence="6">
    <location>
        <begin position="26"/>
        <end position="126"/>
    </location>
</feature>
<dbReference type="GO" id="GO:0035438">
    <property type="term" value="F:cyclic-di-GMP binding"/>
    <property type="evidence" value="ECO:0007669"/>
    <property type="project" value="InterPro"/>
</dbReference>
<name>A0A657PW87_9GAMM</name>
<dbReference type="Pfam" id="PF07317">
    <property type="entry name" value="PilZN"/>
    <property type="match status" value="1"/>
</dbReference>
<evidence type="ECO:0000256" key="2">
    <source>
        <dbReference type="ARBA" id="ARBA00022741"/>
    </source>
</evidence>
<evidence type="ECO:0000313" key="8">
    <source>
        <dbReference type="Proteomes" id="UP000250928"/>
    </source>
</evidence>
<protein>
    <recommendedName>
        <fullName evidence="9">Flagellar brake protein YcgR</fullName>
    </recommendedName>
</protein>
<evidence type="ECO:0000313" key="7">
    <source>
        <dbReference type="EMBL" id="PUE04697.1"/>
    </source>
</evidence>
<dbReference type="InterPro" id="IPR009926">
    <property type="entry name" value="T3SS_YcgR_PilZN"/>
</dbReference>
<reference evidence="7 8" key="1">
    <citation type="submission" date="2018-01" db="EMBL/GenBank/DDBJ databases">
        <title>Novel co-symbiosis in the lucinid bivalve Phacoides pectinatus.</title>
        <authorList>
            <person name="Lim S.J."/>
            <person name="Davis B.G."/>
            <person name="Gill D.E."/>
            <person name="Engel A.S."/>
            <person name="Anderson L.C."/>
            <person name="Campbell B.J."/>
        </authorList>
    </citation>
    <scope>NUCLEOTIDE SEQUENCE [LARGE SCALE GENOMIC DNA]</scope>
    <source>
        <strain evidence="7">N3_P5</strain>
    </source>
</reference>
<feature type="region of interest" description="Disordered" evidence="4">
    <location>
        <begin position="1"/>
        <end position="20"/>
    </location>
</feature>
<accession>A0A657PW87</accession>
<sequence length="254" mass="29016">MFRSLFGRAQASEPTADEGGHFVTLRPRISALLDQAAKSHTLMSASLKGLDHPCNTAILEVSESEGYLLLDELTPRRGHQQLLEQGRLHLLGRLNGVELSFATELIETDEKEGIAIYKTTLPEKLFYLQRRMDHRVATSGQRIPFRARRGRELEVLIEGYLLDLSQSGIGVILNEDQFLRKGETLANCSIRLPGEEEQPANFAMEIRFYSQGQQSRRGRLGGRFKGLDRETLRRIRQFLNKLERTQIRRQRGED</sequence>
<dbReference type="AlphaFoldDB" id="A0A657PW87"/>
<evidence type="ECO:0000259" key="6">
    <source>
        <dbReference type="Pfam" id="PF07317"/>
    </source>
</evidence>
<dbReference type="EMBL" id="PQCO01000114">
    <property type="protein sequence ID" value="PUE04697.1"/>
    <property type="molecule type" value="Genomic_DNA"/>
</dbReference>